<name>A0A6P2DLC2_9BACT</name>
<reference evidence="1 2" key="1">
    <citation type="submission" date="2019-05" db="EMBL/GenBank/DDBJ databases">
        <authorList>
            <consortium name="Science for Life Laboratories"/>
        </authorList>
    </citation>
    <scope>NUCLEOTIDE SEQUENCE [LARGE SCALE GENOMIC DNA]</scope>
    <source>
        <strain evidence="1">Soil9</strain>
    </source>
</reference>
<evidence type="ECO:0000313" key="1">
    <source>
        <dbReference type="EMBL" id="VTS03614.1"/>
    </source>
</evidence>
<dbReference type="KEGG" id="gms:SOIL9_71240"/>
<proteinExistence type="predicted"/>
<dbReference type="RefSeq" id="WP_162673084.1">
    <property type="nucleotide sequence ID" value="NZ_LR593886.1"/>
</dbReference>
<dbReference type="EMBL" id="LR593886">
    <property type="protein sequence ID" value="VTS03614.1"/>
    <property type="molecule type" value="Genomic_DNA"/>
</dbReference>
<accession>A0A6P2DLC2</accession>
<dbReference type="AlphaFoldDB" id="A0A6P2DLC2"/>
<gene>
    <name evidence="1" type="ORF">SOIL9_71240</name>
</gene>
<keyword evidence="2" id="KW-1185">Reference proteome</keyword>
<protein>
    <submittedName>
        <fullName evidence="1">Uncharacterized protein</fullName>
    </submittedName>
</protein>
<evidence type="ECO:0000313" key="2">
    <source>
        <dbReference type="Proteomes" id="UP000464178"/>
    </source>
</evidence>
<organism evidence="1 2">
    <name type="scientific">Gemmata massiliana</name>
    <dbReference type="NCBI Taxonomy" id="1210884"/>
    <lineage>
        <taxon>Bacteria</taxon>
        <taxon>Pseudomonadati</taxon>
        <taxon>Planctomycetota</taxon>
        <taxon>Planctomycetia</taxon>
        <taxon>Gemmatales</taxon>
        <taxon>Gemmataceae</taxon>
        <taxon>Gemmata</taxon>
    </lineage>
</organism>
<dbReference type="Proteomes" id="UP000464178">
    <property type="component" value="Chromosome"/>
</dbReference>
<sequence>MSFLSGSLAFQRFRVEGAKPRLFDETHLNRLKDYVAGRDKPAAPDGVETGWAGGRHIWDKDFTQEKNVYTDHLLFDYCAQTDRFPPERFKAYYETELKALSKDNPSGLPSMRQKREAKSIARERLEQEAKDGRYRKWKLAPCMWDAVNNTAFLGSTSGADGVRFQRLWEQTFCASLTQQEQLGGKLEPIDAAGLAMALYPAAEHESLSPFVEGVTPDDRPAWCASDTVPQFLGNEFLLWLWYYSECEGDTLSLPDGSKVTFMLQGGLRLECPRGTTGSGTLNADAAVRLPEARAAAKAGKLPRKAAFHVANAGDTFSFIIQAETLALSSIKLPPPAAEGDQRAREEDRLQHVRDLAAIVDQMFAAFMHRRMTSYWTQEVQEMGAWLKGVRPSRLAA</sequence>